<comment type="caution">
    <text evidence="2">The sequence shown here is derived from an EMBL/GenBank/DDBJ whole genome shotgun (WGS) entry which is preliminary data.</text>
</comment>
<organism evidence="2">
    <name type="scientific">marine sediment metagenome</name>
    <dbReference type="NCBI Taxonomy" id="412755"/>
    <lineage>
        <taxon>unclassified sequences</taxon>
        <taxon>metagenomes</taxon>
        <taxon>ecological metagenomes</taxon>
    </lineage>
</organism>
<gene>
    <name evidence="2" type="ORF">S01H1_30653</name>
</gene>
<dbReference type="EMBL" id="BARS01018876">
    <property type="protein sequence ID" value="GAF86119.1"/>
    <property type="molecule type" value="Genomic_DNA"/>
</dbReference>
<feature type="region of interest" description="Disordered" evidence="1">
    <location>
        <begin position="1"/>
        <end position="30"/>
    </location>
</feature>
<feature type="non-terminal residue" evidence="2">
    <location>
        <position position="1"/>
    </location>
</feature>
<reference evidence="2" key="1">
    <citation type="journal article" date="2014" name="Front. Microbiol.">
        <title>High frequency of phylogenetically diverse reductive dehalogenase-homologous genes in deep subseafloor sedimentary metagenomes.</title>
        <authorList>
            <person name="Kawai M."/>
            <person name="Futagami T."/>
            <person name="Toyoda A."/>
            <person name="Takaki Y."/>
            <person name="Nishi S."/>
            <person name="Hori S."/>
            <person name="Arai W."/>
            <person name="Tsubouchi T."/>
            <person name="Morono Y."/>
            <person name="Uchiyama I."/>
            <person name="Ito T."/>
            <person name="Fujiyama A."/>
            <person name="Inagaki F."/>
            <person name="Takami H."/>
        </authorList>
    </citation>
    <scope>NUCLEOTIDE SEQUENCE</scope>
    <source>
        <strain evidence="2">Expedition CK06-06</strain>
    </source>
</reference>
<proteinExistence type="predicted"/>
<dbReference type="AlphaFoldDB" id="X0SYS4"/>
<name>X0SYS4_9ZZZZ</name>
<accession>X0SYS4</accession>
<evidence type="ECO:0000256" key="1">
    <source>
        <dbReference type="SAM" id="MobiDB-lite"/>
    </source>
</evidence>
<sequence>NNRGLSWNVPRVPANGKDTHRNSLIATARE</sequence>
<protein>
    <submittedName>
        <fullName evidence="2">Uncharacterized protein</fullName>
    </submittedName>
</protein>
<evidence type="ECO:0000313" key="2">
    <source>
        <dbReference type="EMBL" id="GAF86119.1"/>
    </source>
</evidence>